<evidence type="ECO:0000313" key="2">
    <source>
        <dbReference type="EMBL" id="BBX59005.1"/>
    </source>
</evidence>
<sequence>MHLDGMRSPRHDTEGTGIWYHRAVHKPAAPSSRIGAQSVSRRDVLKVCKFALAPALFGLGTLAESVDAPQAAATGVRLIDFAKQRISPELIKSAGYDGVVNYVSESRPGANFQAKPITREYADGLRAADLHIVSNYQYGKPGGSAPSDFTRGRSGGVQDAQTALSLHSAAGGTASAPIFFSVDEDIDPHTWDTAAVEWFRGINSVLGVERTGIYGHSRACAWAVRDGVIGSSTTPEHRWAWQTRSWSHGQREPAAVLYQEVVNSPTHPSPLLGGIRVDVNEVLAADFGQWDLAR</sequence>
<proteinExistence type="predicted"/>
<dbReference type="InterPro" id="IPR015020">
    <property type="entry name" value="Rv2525c-like_Glyco_Hydro-like"/>
</dbReference>
<name>A0A7I7LGQ1_9MYCO</name>
<evidence type="ECO:0000313" key="3">
    <source>
        <dbReference type="Proteomes" id="UP000467164"/>
    </source>
</evidence>
<keyword evidence="3" id="KW-1185">Reference proteome</keyword>
<organism evidence="2 3">
    <name type="scientific">Mycobacterium shottsii</name>
    <dbReference type="NCBI Taxonomy" id="133549"/>
    <lineage>
        <taxon>Bacteria</taxon>
        <taxon>Bacillati</taxon>
        <taxon>Actinomycetota</taxon>
        <taxon>Actinomycetes</taxon>
        <taxon>Mycobacteriales</taxon>
        <taxon>Mycobacteriaceae</taxon>
        <taxon>Mycobacterium</taxon>
        <taxon>Mycobacterium ulcerans group</taxon>
    </lineage>
</organism>
<dbReference type="KEGG" id="msho:MSHO_43500"/>
<reference evidence="2 3" key="1">
    <citation type="journal article" date="2019" name="Emerg. Microbes Infect.">
        <title>Comprehensive subspecies identification of 175 nontuberculous mycobacteria species based on 7547 genomic profiles.</title>
        <authorList>
            <person name="Matsumoto Y."/>
            <person name="Kinjo T."/>
            <person name="Motooka D."/>
            <person name="Nabeya D."/>
            <person name="Jung N."/>
            <person name="Uechi K."/>
            <person name="Horii T."/>
            <person name="Iida T."/>
            <person name="Fujita J."/>
            <person name="Nakamura S."/>
        </authorList>
    </citation>
    <scope>NUCLEOTIDE SEQUENCE [LARGE SCALE GENOMIC DNA]</scope>
    <source>
        <strain evidence="2 3">JCM 12657</strain>
    </source>
</reference>
<gene>
    <name evidence="2" type="ORF">MSHO_43500</name>
</gene>
<protein>
    <recommendedName>
        <fullName evidence="1">Rv2525c-like glycoside hydrolase-like domain-containing protein</fullName>
    </recommendedName>
</protein>
<dbReference type="InterPro" id="IPR017853">
    <property type="entry name" value="GH"/>
</dbReference>
<dbReference type="AlphaFoldDB" id="A0A7I7LGQ1"/>
<evidence type="ECO:0000259" key="1">
    <source>
        <dbReference type="Pfam" id="PF08924"/>
    </source>
</evidence>
<dbReference type="SUPFAM" id="SSF51445">
    <property type="entry name" value="(Trans)glycosidases"/>
    <property type="match status" value="1"/>
</dbReference>
<accession>A0A7I7LGQ1</accession>
<dbReference type="EMBL" id="AP022572">
    <property type="protein sequence ID" value="BBX59005.1"/>
    <property type="molecule type" value="Genomic_DNA"/>
</dbReference>
<feature type="domain" description="Rv2525c-like glycoside hydrolase-like" evidence="1">
    <location>
        <begin position="91"/>
        <end position="281"/>
    </location>
</feature>
<dbReference type="Proteomes" id="UP000467164">
    <property type="component" value="Chromosome"/>
</dbReference>
<dbReference type="Gene3D" id="3.20.20.80">
    <property type="entry name" value="Glycosidases"/>
    <property type="match status" value="1"/>
</dbReference>
<dbReference type="Pfam" id="PF08924">
    <property type="entry name" value="Rv2525c_GlyHyd-like"/>
    <property type="match status" value="1"/>
</dbReference>